<reference evidence="1 2" key="2">
    <citation type="journal article" date="2019" name="G3 (Bethesda)">
        <title>Hybrid Assembly of the Genome of the Entomopathogenic Nematode Steinernema carpocapsae Identifies the X-Chromosome.</title>
        <authorList>
            <person name="Serra L."/>
            <person name="Macchietto M."/>
            <person name="Macias-Munoz A."/>
            <person name="McGill C.J."/>
            <person name="Rodriguez I.M."/>
            <person name="Rodriguez B."/>
            <person name="Murad R."/>
            <person name="Mortazavi A."/>
        </authorList>
    </citation>
    <scope>NUCLEOTIDE SEQUENCE [LARGE SCALE GENOMIC DNA]</scope>
    <source>
        <strain evidence="1 2">ALL</strain>
    </source>
</reference>
<keyword evidence="2" id="KW-1185">Reference proteome</keyword>
<evidence type="ECO:0000313" key="1">
    <source>
        <dbReference type="EMBL" id="TMS39279.1"/>
    </source>
</evidence>
<dbReference type="EMBL" id="CM016762">
    <property type="protein sequence ID" value="TMS39279.1"/>
    <property type="molecule type" value="Genomic_DNA"/>
</dbReference>
<reference evidence="1 2" key="1">
    <citation type="journal article" date="2015" name="Genome Biol.">
        <title>Comparative genomics of Steinernema reveals deeply conserved gene regulatory networks.</title>
        <authorList>
            <person name="Dillman A.R."/>
            <person name="Macchietto M."/>
            <person name="Porter C.F."/>
            <person name="Rogers A."/>
            <person name="Williams B."/>
            <person name="Antoshechkin I."/>
            <person name="Lee M.M."/>
            <person name="Goodwin Z."/>
            <person name="Lu X."/>
            <person name="Lewis E.E."/>
            <person name="Goodrich-Blair H."/>
            <person name="Stock S.P."/>
            <person name="Adams B.J."/>
            <person name="Sternberg P.W."/>
            <person name="Mortazavi A."/>
        </authorList>
    </citation>
    <scope>NUCLEOTIDE SEQUENCE [LARGE SCALE GENOMIC DNA]</scope>
    <source>
        <strain evidence="1 2">ALL</strain>
    </source>
</reference>
<protein>
    <submittedName>
        <fullName evidence="1">Uncharacterized protein</fullName>
    </submittedName>
</protein>
<comment type="caution">
    <text evidence="1">The sequence shown here is derived from an EMBL/GenBank/DDBJ whole genome shotgun (WGS) entry which is preliminary data.</text>
</comment>
<dbReference type="EMBL" id="AZBU02000001">
    <property type="protein sequence ID" value="TMS39279.1"/>
    <property type="molecule type" value="Genomic_DNA"/>
</dbReference>
<evidence type="ECO:0000313" key="2">
    <source>
        <dbReference type="Proteomes" id="UP000298663"/>
    </source>
</evidence>
<sequence>MLITDDTFVDALHTLTTSKKYYDNCVRYSAMLDNATPTSIDEFIVHSFEKSLKPSRRVFKRYPFKEHLNAFRENFVDVCAFFVFLVVFLSC</sequence>
<gene>
    <name evidence="1" type="ORF">L596_005828</name>
</gene>
<proteinExistence type="predicted"/>
<dbReference type="Proteomes" id="UP000298663">
    <property type="component" value="Chromosome X"/>
</dbReference>
<organism evidence="1 2">
    <name type="scientific">Steinernema carpocapsae</name>
    <name type="common">Entomopathogenic nematode</name>
    <dbReference type="NCBI Taxonomy" id="34508"/>
    <lineage>
        <taxon>Eukaryota</taxon>
        <taxon>Metazoa</taxon>
        <taxon>Ecdysozoa</taxon>
        <taxon>Nematoda</taxon>
        <taxon>Chromadorea</taxon>
        <taxon>Rhabditida</taxon>
        <taxon>Tylenchina</taxon>
        <taxon>Panagrolaimomorpha</taxon>
        <taxon>Strongyloidoidea</taxon>
        <taxon>Steinernematidae</taxon>
        <taxon>Steinernema</taxon>
    </lineage>
</organism>
<name>A0A4U8V1U0_STECR</name>
<accession>A0A4U8V1U0</accession>
<dbReference type="AlphaFoldDB" id="A0A4U8V1U0"/>